<accession>A0A918WV31</accession>
<reference evidence="1" key="2">
    <citation type="submission" date="2020-09" db="EMBL/GenBank/DDBJ databases">
        <authorList>
            <person name="Sun Q."/>
            <person name="Ohkuma M."/>
        </authorList>
    </citation>
    <scope>NUCLEOTIDE SEQUENCE</scope>
    <source>
        <strain evidence="1">JCM 4637</strain>
    </source>
</reference>
<dbReference type="EMBL" id="BMVC01000003">
    <property type="protein sequence ID" value="GHC86077.1"/>
    <property type="molecule type" value="Genomic_DNA"/>
</dbReference>
<comment type="caution">
    <text evidence="1">The sequence shown here is derived from an EMBL/GenBank/DDBJ whole genome shotgun (WGS) entry which is preliminary data.</text>
</comment>
<name>A0A918WV31_9ACTN</name>
<dbReference type="AlphaFoldDB" id="A0A918WV31"/>
<proteinExistence type="predicted"/>
<gene>
    <name evidence="1" type="ORF">GCM10010334_16790</name>
</gene>
<reference evidence="1" key="1">
    <citation type="journal article" date="2014" name="Int. J. Syst. Evol. Microbiol.">
        <title>Complete genome sequence of Corynebacterium casei LMG S-19264T (=DSM 44701T), isolated from a smear-ripened cheese.</title>
        <authorList>
            <consortium name="US DOE Joint Genome Institute (JGI-PGF)"/>
            <person name="Walter F."/>
            <person name="Albersmeier A."/>
            <person name="Kalinowski J."/>
            <person name="Ruckert C."/>
        </authorList>
    </citation>
    <scope>NUCLEOTIDE SEQUENCE</scope>
    <source>
        <strain evidence="1">JCM 4637</strain>
    </source>
</reference>
<evidence type="ECO:0000313" key="1">
    <source>
        <dbReference type="EMBL" id="GHC86077.1"/>
    </source>
</evidence>
<dbReference type="RefSeq" id="WP_189822869.1">
    <property type="nucleotide sequence ID" value="NZ_BMVC01000003.1"/>
</dbReference>
<dbReference type="Proteomes" id="UP000638353">
    <property type="component" value="Unassembled WGS sequence"/>
</dbReference>
<organism evidence="1 2">
    <name type="scientific">Streptomyces finlayi</name>
    <dbReference type="NCBI Taxonomy" id="67296"/>
    <lineage>
        <taxon>Bacteria</taxon>
        <taxon>Bacillati</taxon>
        <taxon>Actinomycetota</taxon>
        <taxon>Actinomycetes</taxon>
        <taxon>Kitasatosporales</taxon>
        <taxon>Streptomycetaceae</taxon>
        <taxon>Streptomyces</taxon>
    </lineage>
</organism>
<protein>
    <submittedName>
        <fullName evidence="1">Uncharacterized protein</fullName>
    </submittedName>
</protein>
<evidence type="ECO:0000313" key="2">
    <source>
        <dbReference type="Proteomes" id="UP000638353"/>
    </source>
</evidence>
<sequence length="86" mass="9594">MTDGTTLTCAQLISHAHPVCKNSTSCDMRIDELLVDGSRFAARCRLSSDHRKLGHLDIDFFLFGEVAEDSRVRRVDQLGRTLKTAS</sequence>